<dbReference type="EMBL" id="BRVS01000005">
    <property type="protein sequence ID" value="GLB66910.1"/>
    <property type="molecule type" value="Genomic_DNA"/>
</dbReference>
<protein>
    <submittedName>
        <fullName evidence="1">Uncharacterized protein</fullName>
    </submittedName>
</protein>
<dbReference type="Proteomes" id="UP001209654">
    <property type="component" value="Unassembled WGS sequence"/>
</dbReference>
<reference evidence="1 2" key="1">
    <citation type="journal article" date="2023" name="Int. J. Syst. Evol. Microbiol.">
        <title>Arthrobacter mangrovi sp. nov., an actinobacterium isolated from the rhizosphere of a mangrove.</title>
        <authorList>
            <person name="Hamada M."/>
            <person name="Saitou S."/>
            <person name="Enomoto N."/>
            <person name="Nanri K."/>
            <person name="Hidaka K."/>
            <person name="Miura T."/>
            <person name="Tamura T."/>
        </authorList>
    </citation>
    <scope>NUCLEOTIDE SEQUENCE [LARGE SCALE GENOMIC DNA]</scope>
    <source>
        <strain evidence="1 2">NBRC 112813</strain>
    </source>
</reference>
<proteinExistence type="predicted"/>
<gene>
    <name evidence="1" type="ORF">AHIS1636_13490</name>
</gene>
<sequence>MEGLGRRAAPETSAGARRLGLGSAFRALARDRAEVVLYFAAGPASSVATGYIDRVGNDFLELASVPSGEARRASSVRSVHAVPFTAVAALASARNDA</sequence>
<keyword evidence="2" id="KW-1185">Reference proteome</keyword>
<accession>A0ABQ5MT40</accession>
<comment type="caution">
    <text evidence="1">The sequence shown here is derived from an EMBL/GenBank/DDBJ whole genome shotgun (WGS) entry which is preliminary data.</text>
</comment>
<organism evidence="1 2">
    <name type="scientific">Arthrobacter mangrovi</name>
    <dbReference type="NCBI Taxonomy" id="2966350"/>
    <lineage>
        <taxon>Bacteria</taxon>
        <taxon>Bacillati</taxon>
        <taxon>Actinomycetota</taxon>
        <taxon>Actinomycetes</taxon>
        <taxon>Micrococcales</taxon>
        <taxon>Micrococcaceae</taxon>
        <taxon>Arthrobacter</taxon>
    </lineage>
</organism>
<evidence type="ECO:0000313" key="2">
    <source>
        <dbReference type="Proteomes" id="UP001209654"/>
    </source>
</evidence>
<evidence type="ECO:0000313" key="1">
    <source>
        <dbReference type="EMBL" id="GLB66910.1"/>
    </source>
</evidence>
<name>A0ABQ5MT40_9MICC</name>